<dbReference type="PROSITE" id="PS51257">
    <property type="entry name" value="PROKAR_LIPOPROTEIN"/>
    <property type="match status" value="1"/>
</dbReference>
<feature type="chain" id="PRO_5012738615" description="Dipeptidase" evidence="3">
    <location>
        <begin position="26"/>
        <end position="562"/>
    </location>
</feature>
<organism evidence="4 5">
    <name type="scientific">Cystobacter fuscus</name>
    <dbReference type="NCBI Taxonomy" id="43"/>
    <lineage>
        <taxon>Bacteria</taxon>
        <taxon>Pseudomonadati</taxon>
        <taxon>Myxococcota</taxon>
        <taxon>Myxococcia</taxon>
        <taxon>Myxococcales</taxon>
        <taxon>Cystobacterineae</taxon>
        <taxon>Archangiaceae</taxon>
        <taxon>Cystobacter</taxon>
    </lineage>
</organism>
<dbReference type="EC" id="3.4.-.-" evidence="1"/>
<comment type="similarity">
    <text evidence="1">Belongs to the peptidase C69 family.</text>
</comment>
<dbReference type="Pfam" id="PF03577">
    <property type="entry name" value="Peptidase_C69"/>
    <property type="match status" value="2"/>
</dbReference>
<dbReference type="PANTHER" id="PTHR12994">
    <property type="entry name" value="SECERNIN"/>
    <property type="match status" value="1"/>
</dbReference>
<dbReference type="GO" id="GO:0006508">
    <property type="term" value="P:proteolysis"/>
    <property type="evidence" value="ECO:0007669"/>
    <property type="project" value="UniProtKB-KW"/>
</dbReference>
<accession>A0A250IVI4</accession>
<comment type="catalytic activity">
    <reaction evidence="1">
        <text>an L-aminoacyl-L-amino acid + H2O = 2 an L-alpha-amino acid</text>
        <dbReference type="Rhea" id="RHEA:48940"/>
        <dbReference type="ChEBI" id="CHEBI:15377"/>
        <dbReference type="ChEBI" id="CHEBI:59869"/>
        <dbReference type="ChEBI" id="CHEBI:77460"/>
    </reaction>
</comment>
<dbReference type="EMBL" id="CP022098">
    <property type="protein sequence ID" value="ATB35273.1"/>
    <property type="molecule type" value="Genomic_DNA"/>
</dbReference>
<feature type="compositionally biased region" description="Pro residues" evidence="2">
    <location>
        <begin position="545"/>
        <end position="562"/>
    </location>
</feature>
<dbReference type="InterPro" id="IPR005322">
    <property type="entry name" value="Peptidase_C69"/>
</dbReference>
<feature type="region of interest" description="Disordered" evidence="2">
    <location>
        <begin position="533"/>
        <end position="562"/>
    </location>
</feature>
<keyword evidence="1" id="KW-0224">Dipeptidase</keyword>
<feature type="signal peptide" evidence="3">
    <location>
        <begin position="1"/>
        <end position="25"/>
    </location>
</feature>
<proteinExistence type="inferred from homology"/>
<evidence type="ECO:0000256" key="1">
    <source>
        <dbReference type="RuleBase" id="RU364089"/>
    </source>
</evidence>
<dbReference type="Proteomes" id="UP000217257">
    <property type="component" value="Chromosome"/>
</dbReference>
<sequence length="562" mass="61795">MIRSFSKFLPPLAVAAGLAAPAALACTSLLVSKGASADGSTLITYAADSHELYGELYYTPARRNAPGSQRDIFEWDTGKFLGRIKEVPVTWSVVGNMNEHQVSIGESTFTGRKELEGPSGIIDYGSLIYTALERAKTAREAIQVMTDLVAEYGYASTGESFSIADPKEAWILEMIGKGAGQKGAVWVARRLPEGTISAHANQARIRQFPLNDSANALYSKDVISFAREKGWFSGADKDFSFADTYHPLDFGGIRFAEGRVWSIFRRAAPSLGLGVEYADGSKPDLRLPLWVKPDGKLSVQDVMGLMRDHFEGTPLDMSKDVGAGPYAVPYRWRPMTWKVDGKEYVHERAISTQQTGFSFVAQMRSWMPAPVGGVLWFGVDDTATTVYTPVYAGVRRAPANFAQGVASRGEFSWDSSFWVFNWVSNQAYGRWSDMSVDVRKVQGELEGQFLADQGDIEKAALELYKSSPEQARAYLTDYSSQQGGKVHTRWRKLGEQLLVKYIDGNVRDESGKVNHPKYPDSWYRTIVKDAGPRLAVPETPAAPDVKPPAPAPQSKPTVAPAP</sequence>
<evidence type="ECO:0000313" key="4">
    <source>
        <dbReference type="EMBL" id="ATB35273.1"/>
    </source>
</evidence>
<protein>
    <recommendedName>
        <fullName evidence="1">Dipeptidase</fullName>
        <ecNumber evidence="1">3.4.-.-</ecNumber>
    </recommendedName>
</protein>
<dbReference type="AlphaFoldDB" id="A0A250IVI4"/>
<dbReference type="PANTHER" id="PTHR12994:SF17">
    <property type="entry name" value="LD30995P"/>
    <property type="match status" value="1"/>
</dbReference>
<dbReference type="Gene3D" id="3.60.60.10">
    <property type="entry name" value="Penicillin V Acylase, Chain A"/>
    <property type="match status" value="1"/>
</dbReference>
<keyword evidence="1" id="KW-0645">Protease</keyword>
<keyword evidence="3" id="KW-0732">Signal</keyword>
<evidence type="ECO:0000256" key="3">
    <source>
        <dbReference type="SAM" id="SignalP"/>
    </source>
</evidence>
<dbReference type="KEGG" id="cfus:CYFUS_000685"/>
<evidence type="ECO:0000256" key="2">
    <source>
        <dbReference type="SAM" id="MobiDB-lite"/>
    </source>
</evidence>
<dbReference type="GO" id="GO:0070004">
    <property type="term" value="F:cysteine-type exopeptidase activity"/>
    <property type="evidence" value="ECO:0007669"/>
    <property type="project" value="InterPro"/>
</dbReference>
<name>A0A250IVI4_9BACT</name>
<evidence type="ECO:0000313" key="5">
    <source>
        <dbReference type="Proteomes" id="UP000217257"/>
    </source>
</evidence>
<dbReference type="GO" id="GO:0016805">
    <property type="term" value="F:dipeptidase activity"/>
    <property type="evidence" value="ECO:0007669"/>
    <property type="project" value="UniProtKB-KW"/>
</dbReference>
<gene>
    <name evidence="4" type="ORF">CYFUS_000685</name>
</gene>
<reference evidence="4 5" key="1">
    <citation type="submission" date="2017-06" db="EMBL/GenBank/DDBJ databases">
        <title>Sequencing and comparative analysis of myxobacterial genomes.</title>
        <authorList>
            <person name="Rupp O."/>
            <person name="Goesmann A."/>
            <person name="Sogaard-Andersen L."/>
        </authorList>
    </citation>
    <scope>NUCLEOTIDE SEQUENCE [LARGE SCALE GENOMIC DNA]</scope>
    <source>
        <strain evidence="4 5">DSM 52655</strain>
    </source>
</reference>
<dbReference type="RefSeq" id="WP_095983925.1">
    <property type="nucleotide sequence ID" value="NZ_CP022098.1"/>
</dbReference>
<keyword evidence="1" id="KW-0378">Hydrolase</keyword>